<sequence length="63" mass="6453">MYHNAYLIDPNASVAAVGEVLDYFPGPGGAVYAHIQLASGARVEAAAQDITLTVPIPLVSDAA</sequence>
<evidence type="ECO:0000313" key="1">
    <source>
        <dbReference type="EMBL" id="MCZ4587632.1"/>
    </source>
</evidence>
<proteinExistence type="predicted"/>
<keyword evidence="2" id="KW-0614">Plasmid</keyword>
<evidence type="ECO:0000313" key="2">
    <source>
        <dbReference type="EMBL" id="WLF51372.1"/>
    </source>
</evidence>
<gene>
    <name evidence="1" type="ORF">O4328_28760</name>
    <name evidence="2" type="ORF">Q5707_37500</name>
</gene>
<dbReference type="EMBL" id="CP130954">
    <property type="protein sequence ID" value="WLF51372.1"/>
    <property type="molecule type" value="Genomic_DNA"/>
</dbReference>
<geneLocation type="plasmid" evidence="2 4">
    <name>pRho-VOC14-C342</name>
</geneLocation>
<dbReference type="Proteomes" id="UP001066327">
    <property type="component" value="Unassembled WGS sequence"/>
</dbReference>
<dbReference type="RefSeq" id="WP_269591984.1">
    <property type="nucleotide sequence ID" value="NZ_CP130954.1"/>
</dbReference>
<reference evidence="2" key="2">
    <citation type="submission" date="2023-07" db="EMBL/GenBank/DDBJ databases">
        <title>Genomic analysis of Rhodococcus opacus VOC-14 with glycol ethers degradation activity.</title>
        <authorList>
            <person name="Narkevich D.A."/>
            <person name="Hlushen A.M."/>
            <person name="Akhremchuk A.E."/>
            <person name="Sikolenko M.A."/>
            <person name="Valentovich L.N."/>
        </authorList>
    </citation>
    <scope>NUCLEOTIDE SEQUENCE</scope>
    <source>
        <strain evidence="2">VOC-14</strain>
        <plasmid evidence="2">pRho-VOC14-C342</plasmid>
    </source>
</reference>
<dbReference type="Proteomes" id="UP001231166">
    <property type="component" value="Plasmid pRho-VOC14-C342"/>
</dbReference>
<protein>
    <submittedName>
        <fullName evidence="2">Uncharacterized protein</fullName>
    </submittedName>
</protein>
<dbReference type="EMBL" id="JAPWIS010000017">
    <property type="protein sequence ID" value="MCZ4587632.1"/>
    <property type="molecule type" value="Genomic_DNA"/>
</dbReference>
<reference evidence="1" key="1">
    <citation type="submission" date="2022-12" db="EMBL/GenBank/DDBJ databases">
        <authorList>
            <person name="Krivoruchko A.V."/>
            <person name="Elkin A."/>
        </authorList>
    </citation>
    <scope>NUCLEOTIDE SEQUENCE</scope>
    <source>
        <strain evidence="1">IEGM 249</strain>
    </source>
</reference>
<dbReference type="AlphaFoldDB" id="A0AAX3YPB5"/>
<evidence type="ECO:0000313" key="4">
    <source>
        <dbReference type="Proteomes" id="UP001231166"/>
    </source>
</evidence>
<evidence type="ECO:0000313" key="3">
    <source>
        <dbReference type="Proteomes" id="UP001066327"/>
    </source>
</evidence>
<accession>A0AAX3YPB5</accession>
<keyword evidence="3" id="KW-1185">Reference proteome</keyword>
<organism evidence="2 4">
    <name type="scientific">Rhodococcus opacus</name>
    <name type="common">Nocardia opaca</name>
    <dbReference type="NCBI Taxonomy" id="37919"/>
    <lineage>
        <taxon>Bacteria</taxon>
        <taxon>Bacillati</taxon>
        <taxon>Actinomycetota</taxon>
        <taxon>Actinomycetes</taxon>
        <taxon>Mycobacteriales</taxon>
        <taxon>Nocardiaceae</taxon>
        <taxon>Rhodococcus</taxon>
    </lineage>
</organism>
<name>A0AAX3YPB5_RHOOP</name>